<dbReference type="PANTHER" id="PTHR32182:SF22">
    <property type="entry name" value="ATP-DEPENDENT ENDONUCLEASE, OLD FAMILY-RELATED"/>
    <property type="match status" value="1"/>
</dbReference>
<comment type="caution">
    <text evidence="2">The sequence shown here is derived from an EMBL/GenBank/DDBJ whole genome shotgun (WGS) entry which is preliminary data.</text>
</comment>
<dbReference type="AlphaFoldDB" id="A0A3M4Q325"/>
<dbReference type="InterPro" id="IPR027417">
    <property type="entry name" value="P-loop_NTPase"/>
</dbReference>
<dbReference type="Proteomes" id="UP000277179">
    <property type="component" value="Unassembled WGS sequence"/>
</dbReference>
<dbReference type="PANTHER" id="PTHR32182">
    <property type="entry name" value="DNA REPLICATION AND REPAIR PROTEIN RECF"/>
    <property type="match status" value="1"/>
</dbReference>
<dbReference type="GO" id="GO:0006302">
    <property type="term" value="P:double-strand break repair"/>
    <property type="evidence" value="ECO:0007669"/>
    <property type="project" value="TreeGrafter"/>
</dbReference>
<name>A0A3M4Q325_9PSED</name>
<accession>A0A3M4Q325</accession>
<evidence type="ECO:0000313" key="3">
    <source>
        <dbReference type="Proteomes" id="UP000277179"/>
    </source>
</evidence>
<organism evidence="2 3">
    <name type="scientific">Pseudomonas salomonii</name>
    <dbReference type="NCBI Taxonomy" id="191391"/>
    <lineage>
        <taxon>Bacteria</taxon>
        <taxon>Pseudomonadati</taxon>
        <taxon>Pseudomonadota</taxon>
        <taxon>Gammaproteobacteria</taxon>
        <taxon>Pseudomonadales</taxon>
        <taxon>Pseudomonadaceae</taxon>
        <taxon>Pseudomonas</taxon>
    </lineage>
</organism>
<dbReference type="InterPro" id="IPR003959">
    <property type="entry name" value="ATPase_AAA_core"/>
</dbReference>
<dbReference type="GO" id="GO:0000731">
    <property type="term" value="P:DNA synthesis involved in DNA repair"/>
    <property type="evidence" value="ECO:0007669"/>
    <property type="project" value="TreeGrafter"/>
</dbReference>
<reference evidence="2 3" key="1">
    <citation type="submission" date="2018-08" db="EMBL/GenBank/DDBJ databases">
        <title>Recombination of ecologically and evolutionarily significant loci maintains genetic cohesion in the Pseudomonas syringae species complex.</title>
        <authorList>
            <person name="Dillon M."/>
            <person name="Thakur S."/>
            <person name="Almeida R.N.D."/>
            <person name="Weir B.S."/>
            <person name="Guttman D.S."/>
        </authorList>
    </citation>
    <scope>NUCLEOTIDE SEQUENCE [LARGE SCALE GENOMIC DNA]</scope>
    <source>
        <strain evidence="2 3">ICMP 11288</strain>
    </source>
</reference>
<evidence type="ECO:0000313" key="2">
    <source>
        <dbReference type="EMBL" id="RMQ84791.1"/>
    </source>
</evidence>
<dbReference type="GO" id="GO:0005524">
    <property type="term" value="F:ATP binding"/>
    <property type="evidence" value="ECO:0007669"/>
    <property type="project" value="InterPro"/>
</dbReference>
<dbReference type="EMBL" id="RBRL01000339">
    <property type="protein sequence ID" value="RMQ84791.1"/>
    <property type="molecule type" value="Genomic_DNA"/>
</dbReference>
<proteinExistence type="predicted"/>
<sequence length="905" mass="98693">MEAHAKEIAMSLLEEIITWAQGLKTWQQDALRRIFAQPDLSQNDVDAVLQLVRDEERLGSASPDATLFSLADVPGAGSGATVRLVGVSGLDQVNGFPSGRSLNLVPEGMTVLFGSNGAGKSGYARVFKNACKARHRVDVLPNAFNTVSSGRAPSGEFSILVDGAAATARWVQSEPAHPHLSSVSVYDVACAADYIDAEGIPAFQPYGLTQLTRLVLLQRDLQVRIGGERNALVLNATQFESLKGNTAVGRYINTLGADSSYEDLARLGTLSEAELQRLQFLKQNLLETDSSPQIAAFERLATRLDQAQARVEQVQPWVSDRAVGRVKELIATEKSSHMAMQLAQARLRGPVTSEITDIPTSDSHCASLLPGTGDVLWQTLYRAAESFSQHLAYPGLHFPHVEPGSQCVLCQQPYSEESVERMLRFAEFVSDSATADAQTANDARLAALRKVNAVNLSIMDSPTLSELAERLPDLHTAVTAATSVWSVRHSWVSKALQDGDLPTGAEPVPQEINLNAELALKAASLRADAATLRASADPDVRLALTKELAELESRQRLSDQLATVERFIQDSQTHATLSRCHSALNPATVSRKLTQLAGAHVTEALAATMNAELKALGYKRRVQPDLSGRTELGVTKVTLRLKDITTKASKVLSEGEQRALGMAMFLAELESLPHTSTVIFDDPSTSLDHSYRRAIARRLVVLSETRQVLVFTHDAVFLTELAMALQRSDRSASYKTIGWDESPGLVSEGLTWAAMDTKARLTDLRDRTTALNAFDDSYPDDDLEREIAAGYSSLRGTIERAIREVFMNNTVQPFSDIVSVEAFGAVIGHPSIEWEQLLEIYGRACEATEAHDTPGERQLPLPTREELLSDIALTLQLVGEAGKRRSAYQKLRGERTDQRKKLFGA</sequence>
<gene>
    <name evidence="2" type="ORF">ALP97_05237</name>
</gene>
<evidence type="ECO:0000259" key="1">
    <source>
        <dbReference type="Pfam" id="PF13304"/>
    </source>
</evidence>
<dbReference type="Gene3D" id="3.40.50.300">
    <property type="entry name" value="P-loop containing nucleotide triphosphate hydrolases"/>
    <property type="match status" value="1"/>
</dbReference>
<dbReference type="Pfam" id="PF13304">
    <property type="entry name" value="AAA_21"/>
    <property type="match status" value="1"/>
</dbReference>
<dbReference type="SUPFAM" id="SSF52540">
    <property type="entry name" value="P-loop containing nucleoside triphosphate hydrolases"/>
    <property type="match status" value="1"/>
</dbReference>
<dbReference type="CDD" id="cd00267">
    <property type="entry name" value="ABC_ATPase"/>
    <property type="match status" value="1"/>
</dbReference>
<feature type="domain" description="ATPase AAA-type core" evidence="1">
    <location>
        <begin position="636"/>
        <end position="718"/>
    </location>
</feature>
<dbReference type="GO" id="GO:0016887">
    <property type="term" value="F:ATP hydrolysis activity"/>
    <property type="evidence" value="ECO:0007669"/>
    <property type="project" value="InterPro"/>
</dbReference>
<protein>
    <recommendedName>
        <fullName evidence="1">ATPase AAA-type core domain-containing protein</fullName>
    </recommendedName>
</protein>